<dbReference type="Proteomes" id="UP000626092">
    <property type="component" value="Unassembled WGS sequence"/>
</dbReference>
<dbReference type="GO" id="GO:0003677">
    <property type="term" value="F:DNA binding"/>
    <property type="evidence" value="ECO:0007669"/>
    <property type="project" value="UniProtKB-KW"/>
</dbReference>
<dbReference type="Pfam" id="PF05699">
    <property type="entry name" value="Dimer_Tnp_hAT"/>
    <property type="match status" value="1"/>
</dbReference>
<evidence type="ECO:0000313" key="5">
    <source>
        <dbReference type="Proteomes" id="UP000626092"/>
    </source>
</evidence>
<dbReference type="InterPro" id="IPR008906">
    <property type="entry name" value="HATC_C_dom"/>
</dbReference>
<protein>
    <recommendedName>
        <fullName evidence="6">Transposase</fullName>
    </recommendedName>
</protein>
<organism evidence="4 5">
    <name type="scientific">Rhododendron simsii</name>
    <name type="common">Sims's rhododendron</name>
    <dbReference type="NCBI Taxonomy" id="118357"/>
    <lineage>
        <taxon>Eukaryota</taxon>
        <taxon>Viridiplantae</taxon>
        <taxon>Streptophyta</taxon>
        <taxon>Embryophyta</taxon>
        <taxon>Tracheophyta</taxon>
        <taxon>Spermatophyta</taxon>
        <taxon>Magnoliopsida</taxon>
        <taxon>eudicotyledons</taxon>
        <taxon>Gunneridae</taxon>
        <taxon>Pentapetalae</taxon>
        <taxon>asterids</taxon>
        <taxon>Ericales</taxon>
        <taxon>Ericaceae</taxon>
        <taxon>Ericoideae</taxon>
        <taxon>Rhodoreae</taxon>
        <taxon>Rhododendron</taxon>
    </lineage>
</organism>
<feature type="domain" description="hAT-like transposase RNase-H fold" evidence="3">
    <location>
        <begin position="294"/>
        <end position="393"/>
    </location>
</feature>
<dbReference type="InterPro" id="IPR052035">
    <property type="entry name" value="ZnF_BED_domain_contain"/>
</dbReference>
<sequence length="576" mass="66579">MYRAKMAMTIIKHNYPFTFVEHEGIRDIHSFLNPTVKSVSRNTAKADVLKLFERDTITLKRTLESITSRICLTSDLWSSLTSDGYLALTAHYIDEDWVLQKKVLNFRHVPPPHNGPILAERVIHLLKDWGIDKKIFTLTLDNAKYNDGLVDVLKRHVLLSNSLSCDGHFFHIRCGAHVLNLIVQEGLKVIEEAIHSVRESVKYVRGSEARKIKFAECLAQLPSSCSKKVRQDIVTRWNSTYSMLECALVHRLAYYRLQLVDTNFRTCPSEEEWERVERITRFLKPFFEITTLFSGSRYPTANLYFHGVWRIQLLIKEEMENLDDVISSMARRMKGKFDKYWECYSMVLSLAIILDPRYKLQFVEFCLKKLDLVNFSDRVKSIREKLYLLFEDYVSHSPASTFNPSSSAHTTSGGNQNDVLDVLDEFDVFESQECGLSRVKSELDLYLEEPRLDRKKNVDLDILCYWKANTSRYPNLSFMARDILSIPITTVASESAFSIGGRIIDKYRSSLVPKNVEALLCTRDWQYNANTSAMEADGRDGIEYSMSGRLGGVRVTVGRRDEWRPSTWGDDLFPRK</sequence>
<dbReference type="InterPro" id="IPR012337">
    <property type="entry name" value="RNaseH-like_sf"/>
</dbReference>
<evidence type="ECO:0008006" key="6">
    <source>
        <dbReference type="Google" id="ProtNLM"/>
    </source>
</evidence>
<proteinExistence type="predicted"/>
<dbReference type="PANTHER" id="PTHR46481">
    <property type="entry name" value="ZINC FINGER BED DOMAIN-CONTAINING PROTEIN 4"/>
    <property type="match status" value="1"/>
</dbReference>
<evidence type="ECO:0000259" key="3">
    <source>
        <dbReference type="Pfam" id="PF14372"/>
    </source>
</evidence>
<dbReference type="EMBL" id="WJXA01000010">
    <property type="protein sequence ID" value="KAF7130625.1"/>
    <property type="molecule type" value="Genomic_DNA"/>
</dbReference>
<dbReference type="InterPro" id="IPR025525">
    <property type="entry name" value="hAT-like_transposase_RNase-H"/>
</dbReference>
<dbReference type="Pfam" id="PF14372">
    <property type="entry name" value="hAT-like_RNase-H"/>
    <property type="match status" value="1"/>
</dbReference>
<evidence type="ECO:0000259" key="2">
    <source>
        <dbReference type="Pfam" id="PF05699"/>
    </source>
</evidence>
<keyword evidence="1" id="KW-0238">DNA-binding</keyword>
<comment type="caution">
    <text evidence="4">The sequence shown here is derived from an EMBL/GenBank/DDBJ whole genome shotgun (WGS) entry which is preliminary data.</text>
</comment>
<accession>A0A834GCW7</accession>
<reference evidence="4" key="1">
    <citation type="submission" date="2019-11" db="EMBL/GenBank/DDBJ databases">
        <authorList>
            <person name="Liu Y."/>
            <person name="Hou J."/>
            <person name="Li T.-Q."/>
            <person name="Guan C.-H."/>
            <person name="Wu X."/>
            <person name="Wu H.-Z."/>
            <person name="Ling F."/>
            <person name="Zhang R."/>
            <person name="Shi X.-G."/>
            <person name="Ren J.-P."/>
            <person name="Chen E.-F."/>
            <person name="Sun J.-M."/>
        </authorList>
    </citation>
    <scope>NUCLEOTIDE SEQUENCE</scope>
    <source>
        <strain evidence="4">Adult_tree_wgs_1</strain>
        <tissue evidence="4">Leaves</tissue>
    </source>
</reference>
<evidence type="ECO:0000313" key="4">
    <source>
        <dbReference type="EMBL" id="KAF7130625.1"/>
    </source>
</evidence>
<dbReference type="GO" id="GO:0046983">
    <property type="term" value="F:protein dimerization activity"/>
    <property type="evidence" value="ECO:0007669"/>
    <property type="project" value="InterPro"/>
</dbReference>
<evidence type="ECO:0000256" key="1">
    <source>
        <dbReference type="ARBA" id="ARBA00023125"/>
    </source>
</evidence>
<keyword evidence="5" id="KW-1185">Reference proteome</keyword>
<name>A0A834GCW7_RHOSS</name>
<dbReference type="SUPFAM" id="SSF53098">
    <property type="entry name" value="Ribonuclease H-like"/>
    <property type="match status" value="1"/>
</dbReference>
<dbReference type="OrthoDB" id="1873329at2759"/>
<gene>
    <name evidence="4" type="ORF">RHSIM_Rhsim10G0081100</name>
</gene>
<dbReference type="PANTHER" id="PTHR46481:SF6">
    <property type="entry name" value="ZINC FINGER BED DOMAIN-CONTAINING PROTEIN RICESLEEPER 2-LIKE"/>
    <property type="match status" value="1"/>
</dbReference>
<dbReference type="AlphaFoldDB" id="A0A834GCW7"/>
<feature type="domain" description="HAT C-terminal dimerisation" evidence="2">
    <location>
        <begin position="442"/>
        <end position="525"/>
    </location>
</feature>